<dbReference type="InterPro" id="IPR035500">
    <property type="entry name" value="NHR-like_dom_sf"/>
</dbReference>
<evidence type="ECO:0000256" key="2">
    <source>
        <dbReference type="ARBA" id="ARBA00023015"/>
    </source>
</evidence>
<dbReference type="PANTHER" id="PTHR24086:SF15">
    <property type="entry name" value="NUCLEAR HORMONE RECEPTOR FTZ-F1"/>
    <property type="match status" value="1"/>
</dbReference>
<dbReference type="GO" id="GO:0090575">
    <property type="term" value="C:RNA polymerase II transcription regulator complex"/>
    <property type="evidence" value="ECO:0007669"/>
    <property type="project" value="TreeGrafter"/>
</dbReference>
<dbReference type="GO" id="GO:0000978">
    <property type="term" value="F:RNA polymerase II cis-regulatory region sequence-specific DNA binding"/>
    <property type="evidence" value="ECO:0007669"/>
    <property type="project" value="TreeGrafter"/>
</dbReference>
<name>A0A9Q0MKR4_9DIPT</name>
<evidence type="ECO:0000313" key="6">
    <source>
        <dbReference type="EMBL" id="KAJ6632982.1"/>
    </source>
</evidence>
<dbReference type="InterPro" id="IPR016355">
    <property type="entry name" value="NR5-like"/>
</dbReference>
<feature type="compositionally biased region" description="Low complexity" evidence="5">
    <location>
        <begin position="110"/>
        <end position="134"/>
    </location>
</feature>
<keyword evidence="4 6" id="KW-0675">Receptor</keyword>
<keyword evidence="7" id="KW-1185">Reference proteome</keyword>
<feature type="region of interest" description="Disordered" evidence="5">
    <location>
        <begin position="107"/>
        <end position="134"/>
    </location>
</feature>
<feature type="non-terminal residue" evidence="6">
    <location>
        <position position="1"/>
    </location>
</feature>
<feature type="region of interest" description="Disordered" evidence="5">
    <location>
        <begin position="1"/>
        <end position="20"/>
    </location>
</feature>
<dbReference type="GO" id="GO:0009888">
    <property type="term" value="P:tissue development"/>
    <property type="evidence" value="ECO:0007669"/>
    <property type="project" value="TreeGrafter"/>
</dbReference>
<feature type="region of interest" description="Disordered" evidence="5">
    <location>
        <begin position="150"/>
        <end position="202"/>
    </location>
</feature>
<dbReference type="GO" id="GO:0009755">
    <property type="term" value="P:hormone-mediated signaling pathway"/>
    <property type="evidence" value="ECO:0007669"/>
    <property type="project" value="TreeGrafter"/>
</dbReference>
<feature type="compositionally biased region" description="Polar residues" evidence="5">
    <location>
        <begin position="188"/>
        <end position="202"/>
    </location>
</feature>
<evidence type="ECO:0000313" key="7">
    <source>
        <dbReference type="Proteomes" id="UP001151699"/>
    </source>
</evidence>
<dbReference type="SUPFAM" id="SSF48508">
    <property type="entry name" value="Nuclear receptor ligand-binding domain"/>
    <property type="match status" value="1"/>
</dbReference>
<sequence>MCVTSVRADRMRGGRNKFGPMYKRDRARKLQIMRQRQLALQSLRASEGGNPSQLSPNGFQSYSHMNIKQEIQIPQISSLTSSSPDSSPSPIAIALGQVSASGLQTVLPLGSRTGSGSSSSGSTNIPSTTSSTTVQNTVTDSKLWFANSTTASPHSLSPKHFSYDTGTNPTSTADTDPIEQPLRDTRPMVNQNSPVNQLNDWKNSNSLNFPRVSPMIREFVQSVDDRDWQTQLFSLLQSQSYNQCEVDLFELMCKVLDQNLFSQVDWARNTVFFKDLK</sequence>
<keyword evidence="3" id="KW-0804">Transcription</keyword>
<evidence type="ECO:0000256" key="1">
    <source>
        <dbReference type="ARBA" id="ARBA00004123"/>
    </source>
</evidence>
<proteinExistence type="predicted"/>
<organism evidence="6 7">
    <name type="scientific">Pseudolycoriella hygida</name>
    <dbReference type="NCBI Taxonomy" id="35572"/>
    <lineage>
        <taxon>Eukaryota</taxon>
        <taxon>Metazoa</taxon>
        <taxon>Ecdysozoa</taxon>
        <taxon>Arthropoda</taxon>
        <taxon>Hexapoda</taxon>
        <taxon>Insecta</taxon>
        <taxon>Pterygota</taxon>
        <taxon>Neoptera</taxon>
        <taxon>Endopterygota</taxon>
        <taxon>Diptera</taxon>
        <taxon>Nematocera</taxon>
        <taxon>Sciaroidea</taxon>
        <taxon>Sciaridae</taxon>
        <taxon>Pseudolycoriella</taxon>
    </lineage>
</organism>
<dbReference type="PANTHER" id="PTHR24086">
    <property type="entry name" value="NUCLEAR RECEPTOR SUBFAMILY 5 GROUP A"/>
    <property type="match status" value="1"/>
</dbReference>
<evidence type="ECO:0000256" key="4">
    <source>
        <dbReference type="ARBA" id="ARBA00023170"/>
    </source>
</evidence>
<dbReference type="Proteomes" id="UP001151699">
    <property type="component" value="Unassembled WGS sequence"/>
</dbReference>
<evidence type="ECO:0000256" key="5">
    <source>
        <dbReference type="SAM" id="MobiDB-lite"/>
    </source>
</evidence>
<dbReference type="OrthoDB" id="6355676at2759"/>
<keyword evidence="2" id="KW-0805">Transcription regulation</keyword>
<comment type="subcellular location">
    <subcellularLocation>
        <location evidence="1">Nucleus</location>
    </subcellularLocation>
</comment>
<comment type="caution">
    <text evidence="6">The sequence shown here is derived from an EMBL/GenBank/DDBJ whole genome shotgun (WGS) entry which is preliminary data.</text>
</comment>
<dbReference type="AlphaFoldDB" id="A0A9Q0MKR4"/>
<accession>A0A9Q0MKR4</accession>
<dbReference type="EMBL" id="WJQU01002342">
    <property type="protein sequence ID" value="KAJ6632982.1"/>
    <property type="molecule type" value="Genomic_DNA"/>
</dbReference>
<evidence type="ECO:0000256" key="3">
    <source>
        <dbReference type="ARBA" id="ARBA00023163"/>
    </source>
</evidence>
<dbReference type="GO" id="GO:0004879">
    <property type="term" value="F:nuclear receptor activity"/>
    <property type="evidence" value="ECO:0007669"/>
    <property type="project" value="InterPro"/>
</dbReference>
<reference evidence="6" key="1">
    <citation type="submission" date="2022-07" db="EMBL/GenBank/DDBJ databases">
        <authorList>
            <person name="Trinca V."/>
            <person name="Uliana J.V.C."/>
            <person name="Torres T.T."/>
            <person name="Ward R.J."/>
            <person name="Monesi N."/>
        </authorList>
    </citation>
    <scope>NUCLEOTIDE SEQUENCE</scope>
    <source>
        <strain evidence="6">HSMRA1968</strain>
        <tissue evidence="6">Whole embryos</tissue>
    </source>
</reference>
<gene>
    <name evidence="6" type="primary">FTZ-F1_1</name>
    <name evidence="6" type="ORF">Bhyg_16296</name>
</gene>
<protein>
    <submittedName>
        <fullName evidence="6">Nuclear hormone receptor FTZ-F1</fullName>
    </submittedName>
</protein>
<dbReference type="Gene3D" id="1.10.565.10">
    <property type="entry name" value="Retinoid X Receptor"/>
    <property type="match status" value="1"/>
</dbReference>
<feature type="compositionally biased region" description="Polar residues" evidence="5">
    <location>
        <begin position="164"/>
        <end position="174"/>
    </location>
</feature>